<dbReference type="GO" id="GO:0060088">
    <property type="term" value="P:auditory receptor cell stereocilium organization"/>
    <property type="evidence" value="ECO:0007669"/>
    <property type="project" value="Ensembl"/>
</dbReference>
<dbReference type="FunCoup" id="E1BK23">
    <property type="interactions" value="7"/>
</dbReference>
<keyword evidence="3" id="KW-1185">Reference proteome</keyword>
<dbReference type="eggNOG" id="KOG2824">
    <property type="taxonomic scope" value="Eukaryota"/>
</dbReference>
<reference evidence="2" key="1">
    <citation type="submission" date="2018-03" db="EMBL/GenBank/DDBJ databases">
        <title>ARS-UCD1.2.</title>
        <authorList>
            <person name="Rosen B.D."/>
            <person name="Bickhart D.M."/>
            <person name="Koren S."/>
            <person name="Schnabel R.D."/>
            <person name="Hall R."/>
            <person name="Zimin A."/>
            <person name="Dreischer C."/>
            <person name="Schultheiss S."/>
            <person name="Schroeder S.G."/>
            <person name="Elsik C.G."/>
            <person name="Couldrey C."/>
            <person name="Liu G.E."/>
            <person name="Van Tassell C.P."/>
            <person name="Phillippy A.M."/>
            <person name="Smith T.P.L."/>
            <person name="Medrano J.F."/>
        </authorList>
    </citation>
    <scope>NUCLEOTIDE SEQUENCE [LARGE SCALE GENOMIC DNA]</scope>
    <source>
        <strain evidence="2">Hereford</strain>
    </source>
</reference>
<organism evidence="2 3">
    <name type="scientific">Bos taurus</name>
    <name type="common">Bovine</name>
    <dbReference type="NCBI Taxonomy" id="9913"/>
    <lineage>
        <taxon>Eukaryota</taxon>
        <taxon>Metazoa</taxon>
        <taxon>Chordata</taxon>
        <taxon>Craniata</taxon>
        <taxon>Vertebrata</taxon>
        <taxon>Euteleostomi</taxon>
        <taxon>Mammalia</taxon>
        <taxon>Eutheria</taxon>
        <taxon>Laurasiatheria</taxon>
        <taxon>Artiodactyla</taxon>
        <taxon>Ruminantia</taxon>
        <taxon>Pecora</taxon>
        <taxon>Bovidae</taxon>
        <taxon>Bovinae</taxon>
        <taxon>Bos</taxon>
    </lineage>
</organism>
<dbReference type="Pfam" id="PF23733">
    <property type="entry name" value="GRXCR1-2_C"/>
    <property type="match status" value="1"/>
</dbReference>
<feature type="region of interest" description="Disordered" evidence="1">
    <location>
        <begin position="52"/>
        <end position="71"/>
    </location>
</feature>
<dbReference type="VGNC" id="VGNC:29670">
    <property type="gene designation" value="GRXCR2"/>
</dbReference>
<evidence type="ECO:0000313" key="4">
    <source>
        <dbReference type="VGNC" id="VGNC:29670"/>
    </source>
</evidence>
<dbReference type="VEuPathDB" id="HostDB:ENSBTAG00000035966"/>
<name>E1BK23_BOVIN</name>
<dbReference type="STRING" id="9913.ENSBTAP00000047157"/>
<dbReference type="InParanoid" id="E1BK23"/>
<dbReference type="GO" id="GO:0120043">
    <property type="term" value="C:stereocilium shaft"/>
    <property type="evidence" value="ECO:0000318"/>
    <property type="project" value="GO_Central"/>
</dbReference>
<dbReference type="GeneTree" id="ENSGT00940000158849"/>
<accession>E1BK23</accession>
<dbReference type="PANTHER" id="PTHR46926:SF1">
    <property type="entry name" value="GLUTAREDOXIN DOMAIN-CONTAINING CYSTEINE-RICH PROTEIN 2"/>
    <property type="match status" value="1"/>
</dbReference>
<dbReference type="OrthoDB" id="423313at2759"/>
<dbReference type="GO" id="GO:0120044">
    <property type="term" value="C:stereocilium base"/>
    <property type="evidence" value="ECO:0000318"/>
    <property type="project" value="GO_Central"/>
</dbReference>
<reference evidence="2" key="2">
    <citation type="submission" date="2025-08" db="UniProtKB">
        <authorList>
            <consortium name="Ensembl"/>
        </authorList>
    </citation>
    <scope>IDENTIFICATION</scope>
    <source>
        <strain evidence="2">Hereford</strain>
    </source>
</reference>
<dbReference type="GO" id="GO:0005902">
    <property type="term" value="C:microvillus"/>
    <property type="evidence" value="ECO:0000318"/>
    <property type="project" value="GO_Central"/>
</dbReference>
<reference evidence="2" key="3">
    <citation type="submission" date="2025-09" db="UniProtKB">
        <authorList>
            <consortium name="Ensembl"/>
        </authorList>
    </citation>
    <scope>IDENTIFICATION</scope>
    <source>
        <strain evidence="2">Hereford</strain>
    </source>
</reference>
<dbReference type="PaxDb" id="9913-ENSBTAP00000047157"/>
<gene>
    <name evidence="2 4" type="primary">GRXCR2</name>
</gene>
<evidence type="ECO:0000256" key="1">
    <source>
        <dbReference type="SAM" id="MobiDB-lite"/>
    </source>
</evidence>
<sequence>MHFSVTSSCPAQCVYRQKGLMTEEGTKETFDGPQGQRATAAKVPEEPHESLLLAASGGGGAPSFTATPKPGNHRVKILLMEDPEKKLTQKSDGKPRKVRFKISSSYSGRVLKQVFEDGQELESPKEEYPHSFLQESLEPMDGVYGSGEVPKPQPYSPKLTAQRISVFREGSAYTLAGSQHFFNDYKANDHKSPPIIDFGKIIIYTNNLKIIRTPMDKRDFMRKMLQKEEEAEEESLMSKEEICAHQNHGPLPEMEGTFPHNQYPQEGEHPEDNCFHCRGSGSATCSLCHGSKFSMLANRFKESYRALRCPACNENGLQPCQICNQ</sequence>
<evidence type="ECO:0000313" key="2">
    <source>
        <dbReference type="Ensembl" id="ENSBTAP00000047157.2"/>
    </source>
</evidence>
<dbReference type="Bgee" id="ENSBTAG00000035966">
    <property type="expression patterns" value="Expressed in supraspinatus muscle and 11 other cell types or tissues"/>
</dbReference>
<dbReference type="PANTHER" id="PTHR46926">
    <property type="entry name" value="GLUTAREDOXIN DOMAIN-CONTAINING CYSTEINE-RICH PROTEIN 2"/>
    <property type="match status" value="1"/>
</dbReference>
<feature type="region of interest" description="Disordered" evidence="1">
    <location>
        <begin position="24"/>
        <end position="47"/>
    </location>
</feature>
<dbReference type="InterPro" id="IPR033023">
    <property type="entry name" value="GRXCR2"/>
</dbReference>
<evidence type="ECO:0000313" key="3">
    <source>
        <dbReference type="Proteomes" id="UP000009136"/>
    </source>
</evidence>
<dbReference type="HOGENOM" id="CLU_067117_0_0_1"/>
<dbReference type="AlphaFoldDB" id="E1BK23"/>
<dbReference type="Ensembl" id="ENSBTAT00000050462.3">
    <property type="protein sequence ID" value="ENSBTAP00000047157.2"/>
    <property type="gene ID" value="ENSBTAG00000035966.3"/>
</dbReference>
<dbReference type="Proteomes" id="UP000009136">
    <property type="component" value="Chromosome 7"/>
</dbReference>
<dbReference type="GO" id="GO:0007605">
    <property type="term" value="P:sensory perception of sound"/>
    <property type="evidence" value="ECO:0000318"/>
    <property type="project" value="GO_Central"/>
</dbReference>
<protein>
    <submittedName>
        <fullName evidence="2">Glutaredoxin and cysteine rich domain containing 2</fullName>
    </submittedName>
</protein>
<proteinExistence type="predicted"/>